<evidence type="ECO:0000259" key="1">
    <source>
        <dbReference type="Pfam" id="PF22548"/>
    </source>
</evidence>
<evidence type="ECO:0000313" key="3">
    <source>
        <dbReference type="Proteomes" id="UP001174037"/>
    </source>
</evidence>
<organism evidence="2 3">
    <name type="scientific">Staphylococcus equorum</name>
    <dbReference type="NCBI Taxonomy" id="246432"/>
    <lineage>
        <taxon>Bacteria</taxon>
        <taxon>Bacillati</taxon>
        <taxon>Bacillota</taxon>
        <taxon>Bacilli</taxon>
        <taxon>Bacillales</taxon>
        <taxon>Staphylococcaceae</taxon>
        <taxon>Staphylococcus</taxon>
    </lineage>
</organism>
<dbReference type="EMBL" id="JARGCK010000027">
    <property type="protein sequence ID" value="MDK9867146.1"/>
    <property type="molecule type" value="Genomic_DNA"/>
</dbReference>
<dbReference type="AlphaFoldDB" id="A0AAW7AMF0"/>
<gene>
    <name evidence="2" type="ORF">P1A27_14540</name>
</gene>
<dbReference type="SUPFAM" id="SSF56747">
    <property type="entry name" value="Prim-pol domain"/>
    <property type="match status" value="1"/>
</dbReference>
<feature type="domain" description="TOTE conflict system primase" evidence="1">
    <location>
        <begin position="7"/>
        <end position="187"/>
    </location>
</feature>
<accession>A0AAW7AMF0</accession>
<comment type="caution">
    <text evidence="2">The sequence shown here is derived from an EMBL/GenBank/DDBJ whole genome shotgun (WGS) entry which is preliminary data.</text>
</comment>
<dbReference type="InterPro" id="IPR054347">
    <property type="entry name" value="TOTE_primase"/>
</dbReference>
<name>A0AAW7AMF0_9STAP</name>
<sequence>MNTLSDYYITNRSKYIKQLSNGSYPHVKNKYTKQFVPLTDRVLQRHLDHKETVGIFCNELTKFICFDVDTGSDEDLQLLVSTLIEQPGISEVNILTSFSGNKGYHVELFFNKPISYEVVEDFYYKVLLACDFDIDEVELRPKATIGVKLPLGLNQVTGVKCSFIDWLTFAELPDETIKSIVKLDKQEFIQRNELSRGKHRLKYNTKIYNRELNNQRITKELQQYNTKEQAQEIANVVTSLNFDVKNVNPAIHDIEKVLKRGYFEPYGSYKRHNYTFLIAIYLKEQRVEQKATQEVINKIMQATRENYKDLIKSSVEFTERETERIVKLVYLKDYKLLGQQVEIYFTLDELMNMLSIDSKQQRKLYLALIGHAKRFNRINEVFCMTYETMRAMNIKNNGTAMKQNLKELADNGYIEILRSGKYNQELLNSYNVTQKLPNLYRIKKSFNQNSDQKVFVKADTSNSNPIELLAKAYKNNVININDVKNYLSKYQFRKFKQSL</sequence>
<reference evidence="2" key="1">
    <citation type="journal article" date="2023" name="Int. J. Mol. Sci.">
        <title>Antibiotic Resistance/Susceptibility Profiles of Staphylococcus equorum Strains from Cheese, and Genome Analysis for Antibiotic Resistance Genes.</title>
        <authorList>
            <person name="Vazquez L."/>
            <person name="Srednik M.E."/>
            <person name="Rodriguez J."/>
            <person name="Florez A.B."/>
            <person name="Mayo B."/>
        </authorList>
    </citation>
    <scope>NUCLEOTIDE SEQUENCE</scope>
    <source>
        <strain evidence="2">5A3I</strain>
    </source>
</reference>
<reference evidence="2" key="2">
    <citation type="submission" date="2023-03" db="EMBL/GenBank/DDBJ databases">
        <authorList>
            <person name="Vazquez L."/>
            <person name="Rodriguez J."/>
            <person name="Mayo B."/>
            <person name="Florez A.B."/>
        </authorList>
    </citation>
    <scope>NUCLEOTIDE SEQUENCE</scope>
    <source>
        <strain evidence="2">5A3I</strain>
    </source>
</reference>
<dbReference type="RefSeq" id="WP_285324528.1">
    <property type="nucleotide sequence ID" value="NZ_JARGCK010000027.1"/>
</dbReference>
<protein>
    <recommendedName>
        <fullName evidence="1">TOTE conflict system primase domain-containing protein</fullName>
    </recommendedName>
</protein>
<dbReference type="Proteomes" id="UP001174037">
    <property type="component" value="Unassembled WGS sequence"/>
</dbReference>
<proteinExistence type="predicted"/>
<dbReference type="Pfam" id="PF22548">
    <property type="entry name" value="AEP-TOTE"/>
    <property type="match status" value="1"/>
</dbReference>
<evidence type="ECO:0000313" key="2">
    <source>
        <dbReference type="EMBL" id="MDK9867146.1"/>
    </source>
</evidence>